<keyword evidence="5" id="KW-1185">Reference proteome</keyword>
<name>A0A3M7RZC1_BRAPC</name>
<accession>A0A3M7RZC1</accession>
<keyword evidence="3" id="KW-0687">Ribonucleoprotein</keyword>
<dbReference type="Gene3D" id="3.30.230.10">
    <property type="match status" value="1"/>
</dbReference>
<dbReference type="InterPro" id="IPR000754">
    <property type="entry name" value="Ribosomal_uS9"/>
</dbReference>
<dbReference type="Proteomes" id="UP000276133">
    <property type="component" value="Unassembled WGS sequence"/>
</dbReference>
<dbReference type="PANTHER" id="PTHR21569:SF1">
    <property type="entry name" value="SMALL RIBOSOMAL SUBUNIT PROTEIN US9M"/>
    <property type="match status" value="1"/>
</dbReference>
<evidence type="ECO:0000256" key="3">
    <source>
        <dbReference type="ARBA" id="ARBA00023274"/>
    </source>
</evidence>
<dbReference type="InterPro" id="IPR020568">
    <property type="entry name" value="Ribosomal_Su5_D2-typ_SF"/>
</dbReference>
<dbReference type="GO" id="GO:0006412">
    <property type="term" value="P:translation"/>
    <property type="evidence" value="ECO:0007669"/>
    <property type="project" value="InterPro"/>
</dbReference>
<dbReference type="InterPro" id="IPR014721">
    <property type="entry name" value="Ribsml_uS5_D2-typ_fold_subgr"/>
</dbReference>
<evidence type="ECO:0000256" key="1">
    <source>
        <dbReference type="ARBA" id="ARBA00005251"/>
    </source>
</evidence>
<keyword evidence="2" id="KW-0689">Ribosomal protein</keyword>
<evidence type="ECO:0000256" key="2">
    <source>
        <dbReference type="ARBA" id="ARBA00022980"/>
    </source>
</evidence>
<dbReference type="PANTHER" id="PTHR21569">
    <property type="entry name" value="RIBOSOMAL PROTEIN S9"/>
    <property type="match status" value="1"/>
</dbReference>
<sequence>MCHNFVNTDVSFVPRLIDRFQARQRTAFVKLKLFEGTGQVKIKAPEGDFNIAFFDSITQREQLLFPFKVVDKINQFDIELEVNNGGMSCLAKASRYAIAKALCCFVSTDSIEKLRLAGLLTADKRVKERKKPGQEGARRRYTWKKR</sequence>
<dbReference type="GO" id="GO:0003723">
    <property type="term" value="F:RNA binding"/>
    <property type="evidence" value="ECO:0007669"/>
    <property type="project" value="TreeGrafter"/>
</dbReference>
<organism evidence="4 5">
    <name type="scientific">Brachionus plicatilis</name>
    <name type="common">Marine rotifer</name>
    <name type="synonym">Brachionus muelleri</name>
    <dbReference type="NCBI Taxonomy" id="10195"/>
    <lineage>
        <taxon>Eukaryota</taxon>
        <taxon>Metazoa</taxon>
        <taxon>Spiralia</taxon>
        <taxon>Gnathifera</taxon>
        <taxon>Rotifera</taxon>
        <taxon>Eurotatoria</taxon>
        <taxon>Monogononta</taxon>
        <taxon>Pseudotrocha</taxon>
        <taxon>Ploima</taxon>
        <taxon>Brachionidae</taxon>
        <taxon>Brachionus</taxon>
    </lineage>
</organism>
<dbReference type="SUPFAM" id="SSF54211">
    <property type="entry name" value="Ribosomal protein S5 domain 2-like"/>
    <property type="match status" value="1"/>
</dbReference>
<dbReference type="Pfam" id="PF00380">
    <property type="entry name" value="Ribosomal_S9"/>
    <property type="match status" value="1"/>
</dbReference>
<dbReference type="STRING" id="10195.A0A3M7RZC1"/>
<dbReference type="GO" id="GO:0003735">
    <property type="term" value="F:structural constituent of ribosome"/>
    <property type="evidence" value="ECO:0007669"/>
    <property type="project" value="InterPro"/>
</dbReference>
<dbReference type="GO" id="GO:0005763">
    <property type="term" value="C:mitochondrial small ribosomal subunit"/>
    <property type="evidence" value="ECO:0007669"/>
    <property type="project" value="TreeGrafter"/>
</dbReference>
<evidence type="ECO:0000313" key="5">
    <source>
        <dbReference type="Proteomes" id="UP000276133"/>
    </source>
</evidence>
<dbReference type="OrthoDB" id="10254627at2759"/>
<dbReference type="EMBL" id="REGN01002352">
    <property type="protein sequence ID" value="RNA28698.1"/>
    <property type="molecule type" value="Genomic_DNA"/>
</dbReference>
<proteinExistence type="inferred from homology"/>
<gene>
    <name evidence="4" type="ORF">BpHYR1_040613</name>
</gene>
<comment type="similarity">
    <text evidence="1">Belongs to the universal ribosomal protein uS9 family.</text>
</comment>
<evidence type="ECO:0000313" key="4">
    <source>
        <dbReference type="EMBL" id="RNA28698.1"/>
    </source>
</evidence>
<reference evidence="4 5" key="1">
    <citation type="journal article" date="2018" name="Sci. Rep.">
        <title>Genomic signatures of local adaptation to the degree of environmental predictability in rotifers.</title>
        <authorList>
            <person name="Franch-Gras L."/>
            <person name="Hahn C."/>
            <person name="Garcia-Roger E.M."/>
            <person name="Carmona M.J."/>
            <person name="Serra M."/>
            <person name="Gomez A."/>
        </authorList>
    </citation>
    <scope>NUCLEOTIDE SEQUENCE [LARGE SCALE GENOMIC DNA]</scope>
    <source>
        <strain evidence="4">HYR1</strain>
    </source>
</reference>
<comment type="caution">
    <text evidence="4">The sequence shown here is derived from an EMBL/GenBank/DDBJ whole genome shotgun (WGS) entry which is preliminary data.</text>
</comment>
<dbReference type="AlphaFoldDB" id="A0A3M7RZC1"/>
<protein>
    <submittedName>
        <fullName evidence="4">28S ribosomal mitochondrial</fullName>
    </submittedName>
</protein>